<feature type="compositionally biased region" description="Low complexity" evidence="1">
    <location>
        <begin position="164"/>
        <end position="177"/>
    </location>
</feature>
<feature type="compositionally biased region" description="Pro residues" evidence="1">
    <location>
        <begin position="113"/>
        <end position="122"/>
    </location>
</feature>
<dbReference type="Pfam" id="PF20415">
    <property type="entry name" value="DUF6699"/>
    <property type="match status" value="1"/>
</dbReference>
<dbReference type="AlphaFoldDB" id="A0A0D7BF06"/>
<feature type="compositionally biased region" description="Low complexity" evidence="1">
    <location>
        <begin position="90"/>
        <end position="102"/>
    </location>
</feature>
<keyword evidence="4" id="KW-1185">Reference proteome</keyword>
<evidence type="ECO:0000313" key="4">
    <source>
        <dbReference type="Proteomes" id="UP000054007"/>
    </source>
</evidence>
<dbReference type="Proteomes" id="UP000054007">
    <property type="component" value="Unassembled WGS sequence"/>
</dbReference>
<feature type="domain" description="DUF6699" evidence="2">
    <location>
        <begin position="345"/>
        <end position="477"/>
    </location>
</feature>
<name>A0A0D7BF06_9AGAR</name>
<dbReference type="InterPro" id="IPR046522">
    <property type="entry name" value="DUF6699"/>
</dbReference>
<dbReference type="OrthoDB" id="3352225at2759"/>
<proteinExistence type="predicted"/>
<feature type="compositionally biased region" description="Polar residues" evidence="1">
    <location>
        <begin position="134"/>
        <end position="146"/>
    </location>
</feature>
<dbReference type="STRING" id="1314674.A0A0D7BF06"/>
<accession>A0A0D7BF06</accession>
<evidence type="ECO:0000259" key="2">
    <source>
        <dbReference type="Pfam" id="PF20415"/>
    </source>
</evidence>
<dbReference type="EMBL" id="KN880496">
    <property type="protein sequence ID" value="KIY68775.1"/>
    <property type="molecule type" value="Genomic_DNA"/>
</dbReference>
<organism evidence="3 4">
    <name type="scientific">Cylindrobasidium torrendii FP15055 ss-10</name>
    <dbReference type="NCBI Taxonomy" id="1314674"/>
    <lineage>
        <taxon>Eukaryota</taxon>
        <taxon>Fungi</taxon>
        <taxon>Dikarya</taxon>
        <taxon>Basidiomycota</taxon>
        <taxon>Agaricomycotina</taxon>
        <taxon>Agaricomycetes</taxon>
        <taxon>Agaricomycetidae</taxon>
        <taxon>Agaricales</taxon>
        <taxon>Marasmiineae</taxon>
        <taxon>Physalacriaceae</taxon>
        <taxon>Cylindrobasidium</taxon>
    </lineage>
</organism>
<gene>
    <name evidence="3" type="ORF">CYLTODRAFT_443125</name>
</gene>
<feature type="compositionally biased region" description="Low complexity" evidence="1">
    <location>
        <begin position="185"/>
        <end position="199"/>
    </location>
</feature>
<evidence type="ECO:0000256" key="1">
    <source>
        <dbReference type="SAM" id="MobiDB-lite"/>
    </source>
</evidence>
<feature type="compositionally biased region" description="Polar residues" evidence="1">
    <location>
        <begin position="71"/>
        <end position="83"/>
    </location>
</feature>
<feature type="compositionally biased region" description="Low complexity" evidence="1">
    <location>
        <begin position="123"/>
        <end position="133"/>
    </location>
</feature>
<sequence>MSHHGTPFIPPLQTPEAGPSMQLPPDPAPTATQTPHYAYSPFGFAPPALQYTPGPYSPAGLSVHHTPHTPQPTILPNGLSSDYTGYPDLSSDSQSRSGSHLSPWPGAQSLPGGMPPQAPPTSPWGTTPTGWPTQPLSGFPTQQSPYAASPYAQLPQQAFGTPWGSTSAPLPGSGLPPGFIPMTPAQPAYSPYSPSHAPMPGGGAFQFPPPAQPQYQPPPQMGGMGAMGYGPPPMAPGVGLGISQNPQMAAAMRLQQESDAAAQRVLQAQHEWQMSQAMLKQAVAAPPPPPELPMGRERSDRMPKFTAGPHYGPVLPAFLVHRLQVIIDLNPILMPMTDDMEREYLKWDIRHRTNTVQSSKDHGNTSWSRERDEPATWPRILSMSLVTRWAPFIIPVHAHDESIGVTCGEVIEAISNFMSKRSSKDEFESLAKERSKEVTKAYYYNRSTAPSAPGGALGQGMLKMDFMCDQTMFGGIRGNAKLVLDRYAVAHPCVWELATMNWPLTQKETEDLQQRRRVRSGVQSGDVNEVADRLANTSLGGQSSRMSRRHSRQASNVGHTPLPSHSPSEEEEYRQ</sequence>
<feature type="region of interest" description="Disordered" evidence="1">
    <location>
        <begin position="511"/>
        <end position="575"/>
    </location>
</feature>
<reference evidence="3 4" key="1">
    <citation type="journal article" date="2015" name="Fungal Genet. Biol.">
        <title>Evolution of novel wood decay mechanisms in Agaricales revealed by the genome sequences of Fistulina hepatica and Cylindrobasidium torrendii.</title>
        <authorList>
            <person name="Floudas D."/>
            <person name="Held B.W."/>
            <person name="Riley R."/>
            <person name="Nagy L.G."/>
            <person name="Koehler G."/>
            <person name="Ransdell A.S."/>
            <person name="Younus H."/>
            <person name="Chow J."/>
            <person name="Chiniquy J."/>
            <person name="Lipzen A."/>
            <person name="Tritt A."/>
            <person name="Sun H."/>
            <person name="Haridas S."/>
            <person name="LaButti K."/>
            <person name="Ohm R.A."/>
            <person name="Kues U."/>
            <person name="Blanchette R.A."/>
            <person name="Grigoriev I.V."/>
            <person name="Minto R.E."/>
            <person name="Hibbett D.S."/>
        </authorList>
    </citation>
    <scope>NUCLEOTIDE SEQUENCE [LARGE SCALE GENOMIC DNA]</scope>
    <source>
        <strain evidence="3 4">FP15055 ss-10</strain>
    </source>
</reference>
<feature type="region of interest" description="Disordered" evidence="1">
    <location>
        <begin position="60"/>
        <end position="212"/>
    </location>
</feature>
<protein>
    <recommendedName>
        <fullName evidence="2">DUF6699 domain-containing protein</fullName>
    </recommendedName>
</protein>
<evidence type="ECO:0000313" key="3">
    <source>
        <dbReference type="EMBL" id="KIY68775.1"/>
    </source>
</evidence>
<feature type="region of interest" description="Disordered" evidence="1">
    <location>
        <begin position="1"/>
        <end position="39"/>
    </location>
</feature>